<dbReference type="InterPro" id="IPR014780">
    <property type="entry name" value="tRNA_psdUridine_synth_TruB"/>
</dbReference>
<accession>A0A9P6MEC4</accession>
<protein>
    <recommendedName>
        <fullName evidence="3">tRNA pseudouridine(55) synthase</fullName>
        <ecNumber evidence="3">5.4.99.25</ecNumber>
    </recommendedName>
</protein>
<comment type="catalytic activity">
    <reaction evidence="1">
        <text>a uridine in mRNA = a pseudouridine in mRNA</text>
        <dbReference type="Rhea" id="RHEA:56644"/>
        <dbReference type="Rhea" id="RHEA-COMP:14658"/>
        <dbReference type="Rhea" id="RHEA-COMP:14659"/>
        <dbReference type="ChEBI" id="CHEBI:65314"/>
        <dbReference type="ChEBI" id="CHEBI:65315"/>
    </reaction>
</comment>
<comment type="similarity">
    <text evidence="2">Belongs to the pseudouridine synthase TruB family.</text>
</comment>
<dbReference type="InterPro" id="IPR002501">
    <property type="entry name" value="PsdUridine_synth_N"/>
</dbReference>
<evidence type="ECO:0000256" key="4">
    <source>
        <dbReference type="ARBA" id="ARBA00022694"/>
    </source>
</evidence>
<evidence type="ECO:0000256" key="1">
    <source>
        <dbReference type="ARBA" id="ARBA00001166"/>
    </source>
</evidence>
<dbReference type="PANTHER" id="PTHR13767">
    <property type="entry name" value="TRNA-PSEUDOURIDINE SYNTHASE"/>
    <property type="match status" value="1"/>
</dbReference>
<keyword evidence="5" id="KW-0413">Isomerase</keyword>
<dbReference type="Gene3D" id="3.30.2350.10">
    <property type="entry name" value="Pseudouridine synthase"/>
    <property type="match status" value="1"/>
</dbReference>
<proteinExistence type="inferred from homology"/>
<organism evidence="7 8">
    <name type="scientific">Modicella reniformis</name>
    <dbReference type="NCBI Taxonomy" id="1440133"/>
    <lineage>
        <taxon>Eukaryota</taxon>
        <taxon>Fungi</taxon>
        <taxon>Fungi incertae sedis</taxon>
        <taxon>Mucoromycota</taxon>
        <taxon>Mortierellomycotina</taxon>
        <taxon>Mortierellomycetes</taxon>
        <taxon>Mortierellales</taxon>
        <taxon>Mortierellaceae</taxon>
        <taxon>Modicella</taxon>
    </lineage>
</organism>
<dbReference type="EMBL" id="JAAAHW010001503">
    <property type="protein sequence ID" value="KAF9994741.1"/>
    <property type="molecule type" value="Genomic_DNA"/>
</dbReference>
<name>A0A9P6MEC4_9FUNG</name>
<gene>
    <name evidence="7" type="ORF">BGZ65_009632</name>
</gene>
<dbReference type="GO" id="GO:0160148">
    <property type="term" value="F:tRNA pseudouridine(55) synthase activity"/>
    <property type="evidence" value="ECO:0007669"/>
    <property type="project" value="UniProtKB-EC"/>
</dbReference>
<dbReference type="PROSITE" id="PS51257">
    <property type="entry name" value="PROKAR_LIPOPROTEIN"/>
    <property type="match status" value="1"/>
</dbReference>
<dbReference type="EC" id="5.4.99.25" evidence="3"/>
<dbReference type="GO" id="GO:0006400">
    <property type="term" value="P:tRNA modification"/>
    <property type="evidence" value="ECO:0007669"/>
    <property type="project" value="TreeGrafter"/>
</dbReference>
<evidence type="ECO:0000313" key="7">
    <source>
        <dbReference type="EMBL" id="KAF9994741.1"/>
    </source>
</evidence>
<dbReference type="PANTHER" id="PTHR13767:SF2">
    <property type="entry name" value="PSEUDOURIDYLATE SYNTHASE TRUB1"/>
    <property type="match status" value="1"/>
</dbReference>
<keyword evidence="8" id="KW-1185">Reference proteome</keyword>
<evidence type="ECO:0000259" key="6">
    <source>
        <dbReference type="Pfam" id="PF01509"/>
    </source>
</evidence>
<dbReference type="InterPro" id="IPR020103">
    <property type="entry name" value="PsdUridine_synth_cat_dom_sf"/>
</dbReference>
<feature type="domain" description="Pseudouridine synthase II N-terminal" evidence="6">
    <location>
        <begin position="8"/>
        <end position="138"/>
    </location>
</feature>
<dbReference type="OrthoDB" id="9995526at2759"/>
<sequence>MTERARHGFVRIGHGGTLDPLARGIVVIGMGSGCKKLYDMIDSSKVYIAESRLGFSSRTLDCTGSFVAERKTDHITKDSLIGALNTFKGEITQTPPLYSALSMDGKRLYEYAREGLPLPREIPSRKVQIYDQELLSYPDGNTIPDPCLRHYGFRIRDDGTTLLGPSSTPTLIFSTGFRSKRKTDTSKTNPNHVPIPSTPQGLVFHSRIHCSSGTYVRALIADIATHLGTVGHMTDLLRSEQSVFKLGGEATLEMNECEDLEKVNRAIQAGNRL</sequence>
<dbReference type="SUPFAM" id="SSF55120">
    <property type="entry name" value="Pseudouridine synthase"/>
    <property type="match status" value="1"/>
</dbReference>
<dbReference type="Proteomes" id="UP000749646">
    <property type="component" value="Unassembled WGS sequence"/>
</dbReference>
<reference evidence="7" key="1">
    <citation type="journal article" date="2020" name="Fungal Divers.">
        <title>Resolving the Mortierellaceae phylogeny through synthesis of multi-gene phylogenetics and phylogenomics.</title>
        <authorList>
            <person name="Vandepol N."/>
            <person name="Liber J."/>
            <person name="Desiro A."/>
            <person name="Na H."/>
            <person name="Kennedy M."/>
            <person name="Barry K."/>
            <person name="Grigoriev I.V."/>
            <person name="Miller A.N."/>
            <person name="O'Donnell K."/>
            <person name="Stajich J.E."/>
            <person name="Bonito G."/>
        </authorList>
    </citation>
    <scope>NUCLEOTIDE SEQUENCE</scope>
    <source>
        <strain evidence="7">MES-2147</strain>
    </source>
</reference>
<evidence type="ECO:0000256" key="3">
    <source>
        <dbReference type="ARBA" id="ARBA00012787"/>
    </source>
</evidence>
<comment type="caution">
    <text evidence="7">The sequence shown here is derived from an EMBL/GenBank/DDBJ whole genome shotgun (WGS) entry which is preliminary data.</text>
</comment>
<dbReference type="GO" id="GO:0003723">
    <property type="term" value="F:RNA binding"/>
    <property type="evidence" value="ECO:0007669"/>
    <property type="project" value="InterPro"/>
</dbReference>
<dbReference type="GO" id="GO:0005634">
    <property type="term" value="C:nucleus"/>
    <property type="evidence" value="ECO:0007669"/>
    <property type="project" value="TreeGrafter"/>
</dbReference>
<evidence type="ECO:0000256" key="2">
    <source>
        <dbReference type="ARBA" id="ARBA00008999"/>
    </source>
</evidence>
<dbReference type="AlphaFoldDB" id="A0A9P6MEC4"/>
<dbReference type="GO" id="GO:1990481">
    <property type="term" value="P:mRNA pseudouridine synthesis"/>
    <property type="evidence" value="ECO:0007669"/>
    <property type="project" value="TreeGrafter"/>
</dbReference>
<evidence type="ECO:0000256" key="5">
    <source>
        <dbReference type="ARBA" id="ARBA00023235"/>
    </source>
</evidence>
<feature type="non-terminal residue" evidence="7">
    <location>
        <position position="1"/>
    </location>
</feature>
<keyword evidence="4" id="KW-0819">tRNA processing</keyword>
<dbReference type="Pfam" id="PF01509">
    <property type="entry name" value="TruB_N"/>
    <property type="match status" value="1"/>
</dbReference>
<evidence type="ECO:0000313" key="8">
    <source>
        <dbReference type="Proteomes" id="UP000749646"/>
    </source>
</evidence>